<comment type="caution">
    <text evidence="1">The sequence shown here is derived from an EMBL/GenBank/DDBJ whole genome shotgun (WGS) entry which is preliminary data.</text>
</comment>
<organism evidence="1 2">
    <name type="scientific">Nostoc spongiaeforme FACHB-130</name>
    <dbReference type="NCBI Taxonomy" id="1357510"/>
    <lineage>
        <taxon>Bacteria</taxon>
        <taxon>Bacillati</taxon>
        <taxon>Cyanobacteriota</taxon>
        <taxon>Cyanophyceae</taxon>
        <taxon>Nostocales</taxon>
        <taxon>Nostocaceae</taxon>
        <taxon>Nostoc</taxon>
    </lineage>
</organism>
<proteinExistence type="predicted"/>
<protein>
    <submittedName>
        <fullName evidence="1">Uncharacterized protein</fullName>
    </submittedName>
</protein>
<keyword evidence="2" id="KW-1185">Reference proteome</keyword>
<dbReference type="Proteomes" id="UP000603457">
    <property type="component" value="Unassembled WGS sequence"/>
</dbReference>
<name>A0ABR8G457_9NOSO</name>
<sequence length="99" mass="10964">MKTKHDECKVLQLFTATVVATVISSALSNFALVNAVTVSESTIEERLAKVREHIKQTGETLNHTSETLLSQTDNHDAPAKNSRCKLNSQLSQWGKWAKV</sequence>
<evidence type="ECO:0000313" key="2">
    <source>
        <dbReference type="Proteomes" id="UP000603457"/>
    </source>
</evidence>
<gene>
    <name evidence="1" type="ORF">H6G74_27325</name>
</gene>
<dbReference type="RefSeq" id="WP_190970618.1">
    <property type="nucleotide sequence ID" value="NZ_JACJTB010000057.1"/>
</dbReference>
<accession>A0ABR8G457</accession>
<dbReference type="EMBL" id="JACJTB010000057">
    <property type="protein sequence ID" value="MBD2598007.1"/>
    <property type="molecule type" value="Genomic_DNA"/>
</dbReference>
<reference evidence="1 2" key="1">
    <citation type="journal article" date="2020" name="ISME J.">
        <title>Comparative genomics reveals insights into cyanobacterial evolution and habitat adaptation.</title>
        <authorList>
            <person name="Chen M.Y."/>
            <person name="Teng W.K."/>
            <person name="Zhao L."/>
            <person name="Hu C.X."/>
            <person name="Zhou Y.K."/>
            <person name="Han B.P."/>
            <person name="Song L.R."/>
            <person name="Shu W.S."/>
        </authorList>
    </citation>
    <scope>NUCLEOTIDE SEQUENCE [LARGE SCALE GENOMIC DNA]</scope>
    <source>
        <strain evidence="1 2">FACHB-130</strain>
    </source>
</reference>
<evidence type="ECO:0000313" key="1">
    <source>
        <dbReference type="EMBL" id="MBD2598007.1"/>
    </source>
</evidence>